<accession>A0ACC1MW12</accession>
<protein>
    <submittedName>
        <fullName evidence="1">Uncharacterized protein</fullName>
    </submittedName>
</protein>
<evidence type="ECO:0000313" key="2">
    <source>
        <dbReference type="Proteomes" id="UP001143856"/>
    </source>
</evidence>
<organism evidence="1 2">
    <name type="scientific">Xylaria curta</name>
    <dbReference type="NCBI Taxonomy" id="42375"/>
    <lineage>
        <taxon>Eukaryota</taxon>
        <taxon>Fungi</taxon>
        <taxon>Dikarya</taxon>
        <taxon>Ascomycota</taxon>
        <taxon>Pezizomycotina</taxon>
        <taxon>Sordariomycetes</taxon>
        <taxon>Xylariomycetidae</taxon>
        <taxon>Xylariales</taxon>
        <taxon>Xylariaceae</taxon>
        <taxon>Xylaria</taxon>
    </lineage>
</organism>
<gene>
    <name evidence="1" type="ORF">NUW58_g9480</name>
</gene>
<evidence type="ECO:0000313" key="1">
    <source>
        <dbReference type="EMBL" id="KAJ2971210.1"/>
    </source>
</evidence>
<dbReference type="Proteomes" id="UP001143856">
    <property type="component" value="Unassembled WGS sequence"/>
</dbReference>
<sequence>MDSCRPRWAWVNLEALAISIIRTIGINTKKPLKRAANRLVAQDINKSLYHRKIGHGIRQFTAPDARIGATHDENINRSVLALADPGSLRIYFGSALYLGFRTTEYNGATKIYYEDTSPRDLRMIIEWYHTRPENPFISKRHRLPIKSYGQPGEEAFLWQAVKVHCDGDLSHLSKLSSQELNPGEDVQVWHKDVLKNRTECTFVAMAELPWVVQPCYGVYDPITDKDNIALLYNKIGRTYAPQEPRAFHAWNMDNAAGWLLDRYLPSTFCGSILVINKDGYFIDSYHVYCFHEFVEDCFTNARSRFHYDDQEANNRRLLVEKTELDRLITKKNFEMFWLKWIKQEVRDQAVAFPSPYNTTYVAESDPPSLTAEEAEEMRKNEERELLAHLA</sequence>
<proteinExistence type="predicted"/>
<keyword evidence="2" id="KW-1185">Reference proteome</keyword>
<comment type="caution">
    <text evidence="1">The sequence shown here is derived from an EMBL/GenBank/DDBJ whole genome shotgun (WGS) entry which is preliminary data.</text>
</comment>
<reference evidence="1" key="1">
    <citation type="submission" date="2022-10" db="EMBL/GenBank/DDBJ databases">
        <title>Genome Sequence of Xylaria curta.</title>
        <authorList>
            <person name="Buettner E."/>
        </authorList>
    </citation>
    <scope>NUCLEOTIDE SEQUENCE</scope>
    <source>
        <strain evidence="1">Babe10</strain>
    </source>
</reference>
<name>A0ACC1MW12_9PEZI</name>
<dbReference type="EMBL" id="JAPDGR010003447">
    <property type="protein sequence ID" value="KAJ2971210.1"/>
    <property type="molecule type" value="Genomic_DNA"/>
</dbReference>